<reference evidence="1" key="2">
    <citation type="journal article" date="2015" name="Fish Shellfish Immunol.">
        <title>Early steps in the European eel (Anguilla anguilla)-Vibrio vulnificus interaction in the gills: Role of the RtxA13 toxin.</title>
        <authorList>
            <person name="Callol A."/>
            <person name="Pajuelo D."/>
            <person name="Ebbesson L."/>
            <person name="Teles M."/>
            <person name="MacKenzie S."/>
            <person name="Amaro C."/>
        </authorList>
    </citation>
    <scope>NUCLEOTIDE SEQUENCE</scope>
</reference>
<dbReference type="AlphaFoldDB" id="A0A0E9RQA6"/>
<protein>
    <submittedName>
        <fullName evidence="1">Uncharacterized protein</fullName>
    </submittedName>
</protein>
<accession>A0A0E9RQA6</accession>
<sequence>MLKWLAISDISCHSYSYLPAKIACSVSHIYGATKM</sequence>
<dbReference type="EMBL" id="GBXM01077303">
    <property type="protein sequence ID" value="JAH31274.1"/>
    <property type="molecule type" value="Transcribed_RNA"/>
</dbReference>
<reference evidence="1" key="1">
    <citation type="submission" date="2014-11" db="EMBL/GenBank/DDBJ databases">
        <authorList>
            <person name="Amaro Gonzalez C."/>
        </authorList>
    </citation>
    <scope>NUCLEOTIDE SEQUENCE</scope>
</reference>
<name>A0A0E9RQA6_ANGAN</name>
<evidence type="ECO:0000313" key="1">
    <source>
        <dbReference type="EMBL" id="JAH31274.1"/>
    </source>
</evidence>
<organism evidence="1">
    <name type="scientific">Anguilla anguilla</name>
    <name type="common">European freshwater eel</name>
    <name type="synonym">Muraena anguilla</name>
    <dbReference type="NCBI Taxonomy" id="7936"/>
    <lineage>
        <taxon>Eukaryota</taxon>
        <taxon>Metazoa</taxon>
        <taxon>Chordata</taxon>
        <taxon>Craniata</taxon>
        <taxon>Vertebrata</taxon>
        <taxon>Euteleostomi</taxon>
        <taxon>Actinopterygii</taxon>
        <taxon>Neopterygii</taxon>
        <taxon>Teleostei</taxon>
        <taxon>Anguilliformes</taxon>
        <taxon>Anguillidae</taxon>
        <taxon>Anguilla</taxon>
    </lineage>
</organism>
<proteinExistence type="predicted"/>